<reference evidence="1 2" key="1">
    <citation type="submission" date="2018-08" db="EMBL/GenBank/DDBJ databases">
        <title>Genomic Encyclopedia of Archaeal and Bacterial Type Strains, Phase II (KMG-II): from individual species to whole genera.</title>
        <authorList>
            <person name="Goeker M."/>
        </authorList>
    </citation>
    <scope>NUCLEOTIDE SEQUENCE [LARGE SCALE GENOMIC DNA]</scope>
    <source>
        <strain evidence="1 2">DSM 5002</strain>
    </source>
</reference>
<organism evidence="1 2">
    <name type="scientific">Dichotomicrobium thermohalophilum</name>
    <dbReference type="NCBI Taxonomy" id="933063"/>
    <lineage>
        <taxon>Bacteria</taxon>
        <taxon>Pseudomonadati</taxon>
        <taxon>Pseudomonadota</taxon>
        <taxon>Alphaproteobacteria</taxon>
        <taxon>Hyphomicrobiales</taxon>
        <taxon>Hyphomicrobiaceae</taxon>
        <taxon>Dichotomicrobium</taxon>
    </lineage>
</organism>
<accession>A0A397QEQ1</accession>
<dbReference type="OrthoDB" id="7582980at2"/>
<proteinExistence type="predicted"/>
<comment type="caution">
    <text evidence="1">The sequence shown here is derived from an EMBL/GenBank/DDBJ whole genome shotgun (WGS) entry which is preliminary data.</text>
</comment>
<dbReference type="EMBL" id="QXDF01000001">
    <property type="protein sequence ID" value="RIA56761.1"/>
    <property type="molecule type" value="Genomic_DNA"/>
</dbReference>
<dbReference type="InterPro" id="IPR011739">
    <property type="entry name" value="GTA_rcc01693"/>
</dbReference>
<name>A0A397QEQ1_9HYPH</name>
<dbReference type="RefSeq" id="WP_119061526.1">
    <property type="nucleotide sequence ID" value="NZ_QXDF01000001.1"/>
</dbReference>
<dbReference type="NCBIfam" id="TIGR02216">
    <property type="entry name" value="phage_TIGR02216"/>
    <property type="match status" value="1"/>
</dbReference>
<protein>
    <submittedName>
        <fullName evidence="1">Putative phage protein (TIGR02216 family)</fullName>
    </submittedName>
</protein>
<keyword evidence="2" id="KW-1185">Reference proteome</keyword>
<dbReference type="Pfam" id="PF09550">
    <property type="entry name" value="Phage_TAC_6"/>
    <property type="match status" value="1"/>
</dbReference>
<dbReference type="Proteomes" id="UP000266273">
    <property type="component" value="Unassembled WGS sequence"/>
</dbReference>
<dbReference type="InterPro" id="IPR019056">
    <property type="entry name" value="Phage_TAC_6"/>
</dbReference>
<sequence>MSDKPRPFPWAEAMAIGLGVLRLSPGEFWSMTPIELARAISGLTGGAPTTPMSRDSLAALMARFPDRGSDD</sequence>
<dbReference type="AlphaFoldDB" id="A0A397QEQ1"/>
<gene>
    <name evidence="1" type="ORF">BXY53_1871</name>
</gene>
<evidence type="ECO:0000313" key="1">
    <source>
        <dbReference type="EMBL" id="RIA56761.1"/>
    </source>
</evidence>
<evidence type="ECO:0000313" key="2">
    <source>
        <dbReference type="Proteomes" id="UP000266273"/>
    </source>
</evidence>